<sequence>MPRLSILELGRVREGGDIRTALDEARELARQAEDWGYERFWIAEHHNMPSVSTAATSLVIAHVAAGSTRIRVGAGGIMLPNHAPYVIAEQFGTLATLFPGRIDLGLGRAPGTDQVTVRALRRDPASGDRFPQDVLELQAWLGPTRPGQRVEAVPGAGTDVPLWILGSSLFGAQLAAELGLPYGFASHFAPQMLDQALAIYRSRFQPSAQLDRPYALVGVNVIAAPTDEEAKFLATSQQMSFAGIFRGARELTKPPVDDIERYWTPQEKAQASQMLAHSIYGSPDTVREGLRALIDRTQADELMIVSDMYDFGHRLRSFRMISDIAAGLPA</sequence>
<dbReference type="KEGG" id="lug:FPZ22_05450"/>
<evidence type="ECO:0000256" key="1">
    <source>
        <dbReference type="ARBA" id="ARBA00007789"/>
    </source>
</evidence>
<gene>
    <name evidence="4" type="ORF">FPZ22_05450</name>
</gene>
<dbReference type="RefSeq" id="WP_144891137.1">
    <property type="nucleotide sequence ID" value="NZ_CP042218.1"/>
</dbReference>
<dbReference type="NCBIfam" id="TIGR03558">
    <property type="entry name" value="oxido_grp_1"/>
    <property type="match status" value="1"/>
</dbReference>
<protein>
    <recommendedName>
        <fullName evidence="2">Luciferase-like monooxygenase</fullName>
    </recommendedName>
</protein>
<proteinExistence type="predicted"/>
<dbReference type="SUPFAM" id="SSF51679">
    <property type="entry name" value="Bacterial luciferase-like"/>
    <property type="match status" value="1"/>
</dbReference>
<evidence type="ECO:0000256" key="2">
    <source>
        <dbReference type="ARBA" id="ARBA00074555"/>
    </source>
</evidence>
<feature type="domain" description="Luciferase-like" evidence="3">
    <location>
        <begin position="12"/>
        <end position="294"/>
    </location>
</feature>
<reference evidence="4 5" key="1">
    <citation type="submission" date="2019-07" db="EMBL/GenBank/DDBJ databases">
        <title>Full genome sequence of Luteimonas sp. Gr-4.</title>
        <authorList>
            <person name="Im W.-T."/>
        </authorList>
    </citation>
    <scope>NUCLEOTIDE SEQUENCE [LARGE SCALE GENOMIC DNA]</scope>
    <source>
        <strain evidence="4 5">Gr-4</strain>
    </source>
</reference>
<dbReference type="Pfam" id="PF00296">
    <property type="entry name" value="Bac_luciferase"/>
    <property type="match status" value="1"/>
</dbReference>
<dbReference type="InterPro" id="IPR019949">
    <property type="entry name" value="CmoO-like"/>
</dbReference>
<dbReference type="PANTHER" id="PTHR30137:SF6">
    <property type="entry name" value="LUCIFERASE-LIKE MONOOXYGENASE"/>
    <property type="match status" value="1"/>
</dbReference>
<dbReference type="FunFam" id="3.20.20.30:FF:000002">
    <property type="entry name" value="LLM class flavin-dependent oxidoreductase"/>
    <property type="match status" value="1"/>
</dbReference>
<dbReference type="PANTHER" id="PTHR30137">
    <property type="entry name" value="LUCIFERASE-LIKE MONOOXYGENASE"/>
    <property type="match status" value="1"/>
</dbReference>
<dbReference type="InterPro" id="IPR050766">
    <property type="entry name" value="Bact_Lucif_Oxidored"/>
</dbReference>
<dbReference type="GO" id="GO:0016705">
    <property type="term" value="F:oxidoreductase activity, acting on paired donors, with incorporation or reduction of molecular oxygen"/>
    <property type="evidence" value="ECO:0007669"/>
    <property type="project" value="InterPro"/>
</dbReference>
<dbReference type="Gene3D" id="3.20.20.30">
    <property type="entry name" value="Luciferase-like domain"/>
    <property type="match status" value="1"/>
</dbReference>
<dbReference type="GO" id="GO:0005829">
    <property type="term" value="C:cytosol"/>
    <property type="evidence" value="ECO:0007669"/>
    <property type="project" value="TreeGrafter"/>
</dbReference>
<accession>A0A518N3C2</accession>
<keyword evidence="5" id="KW-1185">Reference proteome</keyword>
<organism evidence="4 5">
    <name type="scientific">Luteimonas granuli</name>
    <dbReference type="NCBI Taxonomy" id="1176533"/>
    <lineage>
        <taxon>Bacteria</taxon>
        <taxon>Pseudomonadati</taxon>
        <taxon>Pseudomonadota</taxon>
        <taxon>Gammaproteobacteria</taxon>
        <taxon>Lysobacterales</taxon>
        <taxon>Lysobacteraceae</taxon>
        <taxon>Luteimonas</taxon>
    </lineage>
</organism>
<dbReference type="Proteomes" id="UP000316584">
    <property type="component" value="Chromosome"/>
</dbReference>
<evidence type="ECO:0000259" key="3">
    <source>
        <dbReference type="Pfam" id="PF00296"/>
    </source>
</evidence>
<comment type="similarity">
    <text evidence="1">To bacterial alkanal monooxygenase alpha and beta chains.</text>
</comment>
<dbReference type="OrthoDB" id="9780518at2"/>
<dbReference type="CDD" id="cd00347">
    <property type="entry name" value="Flavin_utilizing_monoxygenases"/>
    <property type="match status" value="1"/>
</dbReference>
<evidence type="ECO:0000313" key="4">
    <source>
        <dbReference type="EMBL" id="QDW66412.1"/>
    </source>
</evidence>
<dbReference type="InterPro" id="IPR011251">
    <property type="entry name" value="Luciferase-like_dom"/>
</dbReference>
<dbReference type="AlphaFoldDB" id="A0A518N3C2"/>
<name>A0A518N3C2_9GAMM</name>
<evidence type="ECO:0000313" key="5">
    <source>
        <dbReference type="Proteomes" id="UP000316584"/>
    </source>
</evidence>
<dbReference type="EMBL" id="CP042218">
    <property type="protein sequence ID" value="QDW66412.1"/>
    <property type="molecule type" value="Genomic_DNA"/>
</dbReference>
<dbReference type="InterPro" id="IPR036661">
    <property type="entry name" value="Luciferase-like_sf"/>
</dbReference>